<reference evidence="2" key="1">
    <citation type="submission" date="2018-08" db="EMBL/GenBank/DDBJ databases">
        <authorList>
            <consortium name="GenomeTrakr network: Whole genome sequencing for foodborne pathogen traceback"/>
        </authorList>
    </citation>
    <scope>NUCLEOTIDE SEQUENCE [LARGE SCALE GENOMIC DNA]</scope>
    <source>
        <strain evidence="2">FMA0132</strain>
    </source>
</reference>
<evidence type="ECO:0000313" key="2">
    <source>
        <dbReference type="EMBL" id="MIE71826.1"/>
    </source>
</evidence>
<keyword evidence="1" id="KW-0472">Membrane</keyword>
<feature type="transmembrane region" description="Helical" evidence="1">
    <location>
        <begin position="296"/>
        <end position="313"/>
    </location>
</feature>
<proteinExistence type="predicted"/>
<gene>
    <name evidence="2" type="ORF">EL06_20995</name>
</gene>
<feature type="transmembrane region" description="Helical" evidence="1">
    <location>
        <begin position="43"/>
        <end position="61"/>
    </location>
</feature>
<accession>A0A6C8Y1S6</accession>
<dbReference type="Proteomes" id="UP000885362">
    <property type="component" value="Unassembled WGS sequence"/>
</dbReference>
<comment type="caution">
    <text evidence="2">The sequence shown here is derived from an EMBL/GenBank/DDBJ whole genome shotgun (WGS) entry which is preliminary data.</text>
</comment>
<evidence type="ECO:0000256" key="1">
    <source>
        <dbReference type="SAM" id="Phobius"/>
    </source>
</evidence>
<keyword evidence="1" id="KW-0812">Transmembrane</keyword>
<name>A0A6C8Y1S6_SALDZ</name>
<keyword evidence="1" id="KW-1133">Transmembrane helix</keyword>
<feature type="transmembrane region" description="Helical" evidence="1">
    <location>
        <begin position="319"/>
        <end position="342"/>
    </location>
</feature>
<protein>
    <submittedName>
        <fullName evidence="2">Uncharacterized protein</fullName>
    </submittedName>
</protein>
<organism evidence="2">
    <name type="scientific">Salmonella diarizonae</name>
    <dbReference type="NCBI Taxonomy" id="59204"/>
    <lineage>
        <taxon>Bacteria</taxon>
        <taxon>Pseudomonadati</taxon>
        <taxon>Pseudomonadota</taxon>
        <taxon>Gammaproteobacteria</taxon>
        <taxon>Enterobacterales</taxon>
        <taxon>Enterobacteriaceae</taxon>
        <taxon>Salmonella</taxon>
    </lineage>
</organism>
<dbReference type="AlphaFoldDB" id="A0A6C8Y1S6"/>
<sequence length="390" mass="43107">MDSIKDATEEYSKVLSVKMENYLSCISSCFVRLLKDMAYSKPVISIVAMVANSGYGLKTVVLTGKRKYFLRATLREVARMTDIHDRVSQDKLRHHLDIAMRRMELDGIPMEETQERRFMVLIDRNEARRISAMPKDARIQEATRVLRSADDVTDSVFPRFYRMNMSGLRGATVNRLADTAGGSIPFAGCMASVIFQGVALWGAAGKKDLLTWEKGTRYGANVVGAFGTSLEMAERALNDLRVLRLKAIIRSNLGANALRKTTGFISQGIKVCSKAALISVFWDGLNGFDYLKQGDYGMMVASFGSAIGGFLLSDIITGLVLGPVGIAWALILVFGCAIYMALKGDNDIQKWLKSCLWRKVPEGLYGVPAIYPTGIMEMDAFNDAIKPEDN</sequence>
<dbReference type="EMBL" id="RSHK01000024">
    <property type="protein sequence ID" value="MIE71826.1"/>
    <property type="molecule type" value="Genomic_DNA"/>
</dbReference>